<dbReference type="EMBL" id="WJQU01000002">
    <property type="protein sequence ID" value="KAJ6643494.1"/>
    <property type="molecule type" value="Genomic_DNA"/>
</dbReference>
<dbReference type="AlphaFoldDB" id="A0A9Q0N6G1"/>
<evidence type="ECO:0000313" key="3">
    <source>
        <dbReference type="Proteomes" id="UP001151699"/>
    </source>
</evidence>
<reference evidence="2" key="1">
    <citation type="submission" date="2022-07" db="EMBL/GenBank/DDBJ databases">
        <authorList>
            <person name="Trinca V."/>
            <person name="Uliana J.V.C."/>
            <person name="Torres T.T."/>
            <person name="Ward R.J."/>
            <person name="Monesi N."/>
        </authorList>
    </citation>
    <scope>NUCLEOTIDE SEQUENCE</scope>
    <source>
        <strain evidence="2">HSMRA1968</strain>
        <tissue evidence="2">Whole embryos</tissue>
    </source>
</reference>
<evidence type="ECO:0000256" key="1">
    <source>
        <dbReference type="SAM" id="MobiDB-lite"/>
    </source>
</evidence>
<proteinExistence type="predicted"/>
<organism evidence="2 3">
    <name type="scientific">Pseudolycoriella hygida</name>
    <dbReference type="NCBI Taxonomy" id="35572"/>
    <lineage>
        <taxon>Eukaryota</taxon>
        <taxon>Metazoa</taxon>
        <taxon>Ecdysozoa</taxon>
        <taxon>Arthropoda</taxon>
        <taxon>Hexapoda</taxon>
        <taxon>Insecta</taxon>
        <taxon>Pterygota</taxon>
        <taxon>Neoptera</taxon>
        <taxon>Endopterygota</taxon>
        <taxon>Diptera</taxon>
        <taxon>Nematocera</taxon>
        <taxon>Sciaroidea</taxon>
        <taxon>Sciaridae</taxon>
        <taxon>Pseudolycoriella</taxon>
    </lineage>
</organism>
<evidence type="ECO:0000313" key="2">
    <source>
        <dbReference type="EMBL" id="KAJ6643494.1"/>
    </source>
</evidence>
<gene>
    <name evidence="2" type="ORF">Bhyg_08456</name>
</gene>
<feature type="compositionally biased region" description="Basic residues" evidence="1">
    <location>
        <begin position="81"/>
        <end position="92"/>
    </location>
</feature>
<dbReference type="Proteomes" id="UP001151699">
    <property type="component" value="Chromosome B"/>
</dbReference>
<feature type="region of interest" description="Disordered" evidence="1">
    <location>
        <begin position="66"/>
        <end position="92"/>
    </location>
</feature>
<keyword evidence="3" id="KW-1185">Reference proteome</keyword>
<name>A0A9Q0N6G1_9DIPT</name>
<sequence length="92" mass="10222">MRSMEGVWIKPEPVDAEYPVILNVKSEVEAGVEESAPSVILEPEKLDIKSEITLGEYEFSAGNTLTESKKEKSSCDTPTHSHGRKAIPVRYM</sequence>
<protein>
    <submittedName>
        <fullName evidence="2">Uncharacterized protein</fullName>
    </submittedName>
</protein>
<accession>A0A9Q0N6G1</accession>
<comment type="caution">
    <text evidence="2">The sequence shown here is derived from an EMBL/GenBank/DDBJ whole genome shotgun (WGS) entry which is preliminary data.</text>
</comment>